<dbReference type="AlphaFoldDB" id="A0A949JW85"/>
<sequence length="136" mass="14552">MKVKKLDHIGIITTALEEVLPVYTELLGLECHGEEILPGGEAKTVFIPCGDVELELLAATSPDSQTAQYFKAKGPGIDHFALEVDDINEAVEYLKSKGVKMVDQVPRPGAGGSMIAFISPEDAGGISLELCEKPKQ</sequence>
<protein>
    <submittedName>
        <fullName evidence="4">Methylmalonyl-CoA epimerase</fullName>
        <ecNumber evidence="4">5.1.99.1</ecNumber>
    </submittedName>
</protein>
<dbReference type="SUPFAM" id="SSF54593">
    <property type="entry name" value="Glyoxalase/Bleomycin resistance protein/Dihydroxybiphenyl dioxygenase"/>
    <property type="match status" value="1"/>
</dbReference>
<dbReference type="InterPro" id="IPR029068">
    <property type="entry name" value="Glyas_Bleomycin-R_OHBP_Dase"/>
</dbReference>
<gene>
    <name evidence="4" type="primary">mce</name>
    <name evidence="4" type="ORF">KTH89_01500</name>
</gene>
<evidence type="ECO:0000256" key="1">
    <source>
        <dbReference type="ARBA" id="ARBA00009308"/>
    </source>
</evidence>
<keyword evidence="5" id="KW-1185">Reference proteome</keyword>
<dbReference type="InterPro" id="IPR017515">
    <property type="entry name" value="MeMalonyl-CoA_epimerase"/>
</dbReference>
<dbReference type="NCBIfam" id="TIGR03081">
    <property type="entry name" value="metmalonyl_epim"/>
    <property type="match status" value="1"/>
</dbReference>
<evidence type="ECO:0000256" key="2">
    <source>
        <dbReference type="ARBA" id="ARBA00022723"/>
    </source>
</evidence>
<comment type="similarity">
    <text evidence="1">Belongs to the methylmalonyl-CoA epimerase family.</text>
</comment>
<keyword evidence="2" id="KW-0479">Metal-binding</keyword>
<dbReference type="RefSeq" id="WP_158344255.1">
    <property type="nucleotide sequence ID" value="NZ_JAHQCW010000002.1"/>
</dbReference>
<dbReference type="Pfam" id="PF13669">
    <property type="entry name" value="Glyoxalase_4"/>
    <property type="match status" value="1"/>
</dbReference>
<evidence type="ECO:0000259" key="3">
    <source>
        <dbReference type="PROSITE" id="PS51819"/>
    </source>
</evidence>
<dbReference type="Gene3D" id="3.10.180.10">
    <property type="entry name" value="2,3-Dihydroxybiphenyl 1,2-Dioxygenase, domain 1"/>
    <property type="match status" value="1"/>
</dbReference>
<dbReference type="GO" id="GO:0046872">
    <property type="term" value="F:metal ion binding"/>
    <property type="evidence" value="ECO:0007669"/>
    <property type="project" value="UniProtKB-KW"/>
</dbReference>
<dbReference type="PANTHER" id="PTHR43048">
    <property type="entry name" value="METHYLMALONYL-COA EPIMERASE"/>
    <property type="match status" value="1"/>
</dbReference>
<dbReference type="InterPro" id="IPR051785">
    <property type="entry name" value="MMCE/EMCE_epimerase"/>
</dbReference>
<accession>A0A949JW85</accession>
<keyword evidence="4" id="KW-0413">Isomerase</keyword>
<dbReference type="GO" id="GO:0004493">
    <property type="term" value="F:methylmalonyl-CoA epimerase activity"/>
    <property type="evidence" value="ECO:0007669"/>
    <property type="project" value="UniProtKB-EC"/>
</dbReference>
<organism evidence="4 5">
    <name type="scientific">Diplocloster agilis</name>
    <dbReference type="NCBI Taxonomy" id="2850323"/>
    <lineage>
        <taxon>Bacteria</taxon>
        <taxon>Bacillati</taxon>
        <taxon>Bacillota</taxon>
        <taxon>Clostridia</taxon>
        <taxon>Lachnospirales</taxon>
        <taxon>Lachnospiraceae</taxon>
        <taxon>Diplocloster</taxon>
    </lineage>
</organism>
<proteinExistence type="inferred from homology"/>
<reference evidence="4" key="1">
    <citation type="submission" date="2021-06" db="EMBL/GenBank/DDBJ databases">
        <title>Description of novel taxa of the family Lachnospiraceae.</title>
        <authorList>
            <person name="Chaplin A.V."/>
            <person name="Sokolova S.R."/>
            <person name="Pikina A.P."/>
            <person name="Korzhanova M."/>
            <person name="Belova V."/>
            <person name="Korostin D."/>
            <person name="Efimov B.A."/>
        </authorList>
    </citation>
    <scope>NUCLEOTIDE SEQUENCE</scope>
    <source>
        <strain evidence="4">ASD5720</strain>
    </source>
</reference>
<feature type="domain" description="VOC" evidence="3">
    <location>
        <begin position="5"/>
        <end position="133"/>
    </location>
</feature>
<evidence type="ECO:0000313" key="5">
    <source>
        <dbReference type="Proteomes" id="UP000712157"/>
    </source>
</evidence>
<dbReference type="PROSITE" id="PS51819">
    <property type="entry name" value="VOC"/>
    <property type="match status" value="1"/>
</dbReference>
<dbReference type="InterPro" id="IPR037523">
    <property type="entry name" value="VOC_core"/>
</dbReference>
<dbReference type="Proteomes" id="UP000712157">
    <property type="component" value="Unassembled WGS sequence"/>
</dbReference>
<name>A0A949JW85_9FIRM</name>
<evidence type="ECO:0000313" key="4">
    <source>
        <dbReference type="EMBL" id="MBU9735191.1"/>
    </source>
</evidence>
<comment type="caution">
    <text evidence="4">The sequence shown here is derived from an EMBL/GenBank/DDBJ whole genome shotgun (WGS) entry which is preliminary data.</text>
</comment>
<dbReference type="EC" id="5.1.99.1" evidence="4"/>
<dbReference type="PANTHER" id="PTHR43048:SF3">
    <property type="entry name" value="METHYLMALONYL-COA EPIMERASE, MITOCHONDRIAL"/>
    <property type="match status" value="1"/>
</dbReference>
<dbReference type="GO" id="GO:0046491">
    <property type="term" value="P:L-methylmalonyl-CoA metabolic process"/>
    <property type="evidence" value="ECO:0007669"/>
    <property type="project" value="TreeGrafter"/>
</dbReference>
<dbReference type="CDD" id="cd07249">
    <property type="entry name" value="MMCE"/>
    <property type="match status" value="1"/>
</dbReference>
<dbReference type="EMBL" id="JAHQCW010000002">
    <property type="protein sequence ID" value="MBU9735191.1"/>
    <property type="molecule type" value="Genomic_DNA"/>
</dbReference>